<protein>
    <recommendedName>
        <fullName evidence="5">Globin domain-containing protein</fullName>
    </recommendedName>
</protein>
<dbReference type="Proteomes" id="UP000324832">
    <property type="component" value="Unassembled WGS sequence"/>
</dbReference>
<dbReference type="Gene3D" id="1.10.490.10">
    <property type="entry name" value="Globins"/>
    <property type="match status" value="2"/>
</dbReference>
<evidence type="ECO:0000256" key="4">
    <source>
        <dbReference type="RuleBase" id="RU000356"/>
    </source>
</evidence>
<dbReference type="InterPro" id="IPR009050">
    <property type="entry name" value="Globin-like_sf"/>
</dbReference>
<dbReference type="GO" id="GO:0019825">
    <property type="term" value="F:oxygen binding"/>
    <property type="evidence" value="ECO:0007669"/>
    <property type="project" value="InterPro"/>
</dbReference>
<evidence type="ECO:0000313" key="6">
    <source>
        <dbReference type="EMBL" id="VVC88726.1"/>
    </source>
</evidence>
<dbReference type="InterPro" id="IPR050532">
    <property type="entry name" value="Globin-like_OT"/>
</dbReference>
<dbReference type="CDD" id="cd14766">
    <property type="entry name" value="CeGLB25-like"/>
    <property type="match status" value="1"/>
</dbReference>
<evidence type="ECO:0000259" key="5">
    <source>
        <dbReference type="PROSITE" id="PS01033"/>
    </source>
</evidence>
<evidence type="ECO:0000256" key="2">
    <source>
        <dbReference type="ARBA" id="ARBA00022723"/>
    </source>
</evidence>
<dbReference type="InterPro" id="IPR000971">
    <property type="entry name" value="Globin"/>
</dbReference>
<dbReference type="SUPFAM" id="SSF46458">
    <property type="entry name" value="Globin-like"/>
    <property type="match status" value="2"/>
</dbReference>
<dbReference type="GO" id="GO:0046872">
    <property type="term" value="F:metal ion binding"/>
    <property type="evidence" value="ECO:0007669"/>
    <property type="project" value="UniProtKB-KW"/>
</dbReference>
<proteinExistence type="inferred from homology"/>
<feature type="domain" description="Globin" evidence="5">
    <location>
        <begin position="239"/>
        <end position="388"/>
    </location>
</feature>
<dbReference type="EMBL" id="FZQP02000382">
    <property type="protein sequence ID" value="VVC88726.1"/>
    <property type="molecule type" value="Genomic_DNA"/>
</dbReference>
<keyword evidence="2" id="KW-0479">Metal-binding</keyword>
<dbReference type="PROSITE" id="PS01033">
    <property type="entry name" value="GLOBIN"/>
    <property type="match status" value="2"/>
</dbReference>
<keyword evidence="1 4" id="KW-0349">Heme</keyword>
<dbReference type="PANTHER" id="PTHR46458:SF5">
    <property type="entry name" value="GLOBIN FAMILY PROFILE DOMAIN-CONTAINING PROTEIN"/>
    <property type="match status" value="1"/>
</dbReference>
<evidence type="ECO:0000256" key="3">
    <source>
        <dbReference type="ARBA" id="ARBA00023004"/>
    </source>
</evidence>
<sequence>MGCQLGKLAAAERRSCPQTLSDGPPPQTDPRLPLTAKQKYSMVASWKGISRAMEKTGICMFIKLFEENQELLNMFEKFRQCRTKEEQINSMELAEHANNVMNTLDEGIKTLDDLDNFFEYLHQVGASHRRIPGFKVEYFWKIEAPFLAAVEATLGDRYTPNVENIYKITIKFILQTLIDGYEKTSKPEIYSQVSKIIFFLNWTDNESAVMGCELSKLATSDFSHDPFHRPPPPADPRSPLTTKQQYCIRASWKGIFRQIEKTGIILFIKLFEENEELLHLFEKFRELRTKEAIVSSAELAEHATQVMHTLDEGIKGLGDMDSFFAYIRHIGSTHRQVPGFKAENFMKIEQPFLEAVKTTLGDRYTPNIENIYKITIRFILENLVKGYEDALPRQ</sequence>
<keyword evidence="7" id="KW-1185">Reference proteome</keyword>
<dbReference type="GO" id="GO:0005344">
    <property type="term" value="F:oxygen carrier activity"/>
    <property type="evidence" value="ECO:0007669"/>
    <property type="project" value="UniProtKB-KW"/>
</dbReference>
<keyword evidence="4" id="KW-0813">Transport</keyword>
<keyword evidence="4" id="KW-0561">Oxygen transport</keyword>
<evidence type="ECO:0000313" key="7">
    <source>
        <dbReference type="Proteomes" id="UP000324832"/>
    </source>
</evidence>
<feature type="domain" description="Globin" evidence="5">
    <location>
        <begin position="33"/>
        <end position="182"/>
    </location>
</feature>
<comment type="similarity">
    <text evidence="4">Belongs to the globin family.</text>
</comment>
<dbReference type="Pfam" id="PF00042">
    <property type="entry name" value="Globin"/>
    <property type="match status" value="2"/>
</dbReference>
<dbReference type="PANTHER" id="PTHR46458">
    <property type="entry name" value="BLR2807 PROTEIN"/>
    <property type="match status" value="1"/>
</dbReference>
<dbReference type="InterPro" id="IPR012292">
    <property type="entry name" value="Globin/Proto"/>
</dbReference>
<dbReference type="GO" id="GO:0020037">
    <property type="term" value="F:heme binding"/>
    <property type="evidence" value="ECO:0007669"/>
    <property type="project" value="InterPro"/>
</dbReference>
<keyword evidence="3" id="KW-0408">Iron</keyword>
<dbReference type="AlphaFoldDB" id="A0A5E4PTK6"/>
<organism evidence="6 7">
    <name type="scientific">Leptidea sinapis</name>
    <dbReference type="NCBI Taxonomy" id="189913"/>
    <lineage>
        <taxon>Eukaryota</taxon>
        <taxon>Metazoa</taxon>
        <taxon>Ecdysozoa</taxon>
        <taxon>Arthropoda</taxon>
        <taxon>Hexapoda</taxon>
        <taxon>Insecta</taxon>
        <taxon>Pterygota</taxon>
        <taxon>Neoptera</taxon>
        <taxon>Endopterygota</taxon>
        <taxon>Lepidoptera</taxon>
        <taxon>Glossata</taxon>
        <taxon>Ditrysia</taxon>
        <taxon>Papilionoidea</taxon>
        <taxon>Pieridae</taxon>
        <taxon>Dismorphiinae</taxon>
        <taxon>Leptidea</taxon>
    </lineage>
</organism>
<name>A0A5E4PTK6_9NEOP</name>
<accession>A0A5E4PTK6</accession>
<gene>
    <name evidence="6" type="ORF">LSINAPIS_LOCUS2026</name>
</gene>
<evidence type="ECO:0000256" key="1">
    <source>
        <dbReference type="ARBA" id="ARBA00022617"/>
    </source>
</evidence>
<reference evidence="6 7" key="1">
    <citation type="submission" date="2017-07" db="EMBL/GenBank/DDBJ databases">
        <authorList>
            <person name="Talla V."/>
            <person name="Backstrom N."/>
        </authorList>
    </citation>
    <scope>NUCLEOTIDE SEQUENCE [LARGE SCALE GENOMIC DNA]</scope>
</reference>